<gene>
    <name evidence="3" type="ORF">AKAME5_000530300</name>
</gene>
<dbReference type="EMBL" id="BRZM01000014">
    <property type="protein sequence ID" value="GLD52393.1"/>
    <property type="molecule type" value="Genomic_DNA"/>
</dbReference>
<evidence type="ECO:0000259" key="2">
    <source>
        <dbReference type="PROSITE" id="PS50106"/>
    </source>
</evidence>
<reference evidence="3" key="1">
    <citation type="submission" date="2022-08" db="EMBL/GenBank/DDBJ databases">
        <title>Genome sequencing of akame (Lates japonicus).</title>
        <authorList>
            <person name="Hashiguchi Y."/>
            <person name="Takahashi H."/>
        </authorList>
    </citation>
    <scope>NUCLEOTIDE SEQUENCE</scope>
    <source>
        <strain evidence="3">Kochi</strain>
    </source>
</reference>
<sequence length="222" mass="23946">MSSGPAQKVEEYSASAQDSAWDGGRRRCRRRWQGDHGRSAHRSSEEAPLLAMSLAWLPTGCCAGYPSWHRCRQAEMGKTGASDGCREGGDSGDSGGARIQLRRLDTEQLKGSLVVLYTPAGNSCLLKLSSGTEEMVWEQYTVTLQRDSKMGFGIAVSGGRDNPNVENGETSIIVSDVLQGGPADGLLFENDRVIQVNSIPMDNVPHSFAVQSLRKCGKVAKI</sequence>
<dbReference type="PROSITE" id="PS50106">
    <property type="entry name" value="PDZ"/>
    <property type="match status" value="1"/>
</dbReference>
<dbReference type="CDD" id="cd06727">
    <property type="entry name" value="PDZ1_ZO1-like"/>
    <property type="match status" value="1"/>
</dbReference>
<dbReference type="SUPFAM" id="SSF50156">
    <property type="entry name" value="PDZ domain-like"/>
    <property type="match status" value="1"/>
</dbReference>
<proteinExistence type="predicted"/>
<dbReference type="InterPro" id="IPR036034">
    <property type="entry name" value="PDZ_sf"/>
</dbReference>
<feature type="domain" description="PDZ" evidence="2">
    <location>
        <begin position="141"/>
        <end position="222"/>
    </location>
</feature>
<dbReference type="GO" id="GO:0098609">
    <property type="term" value="P:cell-cell adhesion"/>
    <property type="evidence" value="ECO:0007669"/>
    <property type="project" value="TreeGrafter"/>
</dbReference>
<evidence type="ECO:0000256" key="1">
    <source>
        <dbReference type="SAM" id="MobiDB-lite"/>
    </source>
</evidence>
<dbReference type="Pfam" id="PF00595">
    <property type="entry name" value="PDZ"/>
    <property type="match status" value="1"/>
</dbReference>
<evidence type="ECO:0000313" key="3">
    <source>
        <dbReference type="EMBL" id="GLD52393.1"/>
    </source>
</evidence>
<dbReference type="GO" id="GO:0090557">
    <property type="term" value="P:establishment of endothelial intestinal barrier"/>
    <property type="evidence" value="ECO:0007669"/>
    <property type="project" value="TreeGrafter"/>
</dbReference>
<accession>A0AAD3MDG1</accession>
<feature type="non-terminal residue" evidence="3">
    <location>
        <position position="1"/>
    </location>
</feature>
<dbReference type="Proteomes" id="UP001279410">
    <property type="component" value="Unassembled WGS sequence"/>
</dbReference>
<comment type="caution">
    <text evidence="3">The sequence shown here is derived from an EMBL/GenBank/DDBJ whole genome shotgun (WGS) entry which is preliminary data.</text>
</comment>
<evidence type="ECO:0000313" key="4">
    <source>
        <dbReference type="Proteomes" id="UP001279410"/>
    </source>
</evidence>
<dbReference type="PANTHER" id="PTHR13865:SF26">
    <property type="entry name" value="TIGHT JUNCTION PROTEIN ZO-2"/>
    <property type="match status" value="1"/>
</dbReference>
<dbReference type="Gene3D" id="2.30.42.10">
    <property type="match status" value="1"/>
</dbReference>
<dbReference type="GO" id="GO:0045216">
    <property type="term" value="P:cell-cell junction organization"/>
    <property type="evidence" value="ECO:0007669"/>
    <property type="project" value="TreeGrafter"/>
</dbReference>
<dbReference type="GO" id="GO:0005923">
    <property type="term" value="C:bicellular tight junction"/>
    <property type="evidence" value="ECO:0007669"/>
    <property type="project" value="TreeGrafter"/>
</dbReference>
<dbReference type="PANTHER" id="PTHR13865">
    <property type="entry name" value="TIGHT JUNCTION PROTEIN"/>
    <property type="match status" value="1"/>
</dbReference>
<dbReference type="InterPro" id="IPR001478">
    <property type="entry name" value="PDZ"/>
</dbReference>
<organism evidence="3 4">
    <name type="scientific">Lates japonicus</name>
    <name type="common">Japanese lates</name>
    <dbReference type="NCBI Taxonomy" id="270547"/>
    <lineage>
        <taxon>Eukaryota</taxon>
        <taxon>Metazoa</taxon>
        <taxon>Chordata</taxon>
        <taxon>Craniata</taxon>
        <taxon>Vertebrata</taxon>
        <taxon>Euteleostomi</taxon>
        <taxon>Actinopterygii</taxon>
        <taxon>Neopterygii</taxon>
        <taxon>Teleostei</taxon>
        <taxon>Neoteleostei</taxon>
        <taxon>Acanthomorphata</taxon>
        <taxon>Carangaria</taxon>
        <taxon>Carangaria incertae sedis</taxon>
        <taxon>Centropomidae</taxon>
        <taxon>Lates</taxon>
    </lineage>
</organism>
<name>A0AAD3MDG1_LATJO</name>
<dbReference type="GO" id="GO:0005886">
    <property type="term" value="C:plasma membrane"/>
    <property type="evidence" value="ECO:0007669"/>
    <property type="project" value="TreeGrafter"/>
</dbReference>
<keyword evidence="4" id="KW-1185">Reference proteome</keyword>
<protein>
    <submittedName>
        <fullName evidence="3">Tight junction protein ZO-2-like isoform X1</fullName>
    </submittedName>
</protein>
<dbReference type="GO" id="GO:0150105">
    <property type="term" value="P:protein localization to cell-cell junction"/>
    <property type="evidence" value="ECO:0007669"/>
    <property type="project" value="TreeGrafter"/>
</dbReference>
<feature type="region of interest" description="Disordered" evidence="1">
    <location>
        <begin position="1"/>
        <end position="26"/>
    </location>
</feature>
<dbReference type="SMART" id="SM00228">
    <property type="entry name" value="PDZ"/>
    <property type="match status" value="1"/>
</dbReference>
<dbReference type="GO" id="GO:1905605">
    <property type="term" value="P:positive regulation of blood-brain barrier permeability"/>
    <property type="evidence" value="ECO:0007669"/>
    <property type="project" value="TreeGrafter"/>
</dbReference>
<dbReference type="GO" id="GO:0050839">
    <property type="term" value="F:cell adhesion molecule binding"/>
    <property type="evidence" value="ECO:0007669"/>
    <property type="project" value="TreeGrafter"/>
</dbReference>
<dbReference type="AlphaFoldDB" id="A0AAD3MDG1"/>